<name>A0ABT2X9J3_9RHOB</name>
<sequence>MAKAKRGTPCWYELTTPDPDAAARFYAHVLGWTVADSGMDGVDYRIARAGETMVAGMMAAPAGAPPAWIFYVTVSDCDKAAKAVAKAGGTVHQAPADIPDTGRFAVVADPQGAPFGLLAPEDGANSAAFDQKRTGHGCWHELMTSDPEAAMAFYGKQFGWKQGDVMDLAEMGGYHLFRHGKADIGGMMRQAPGMPGPDRPFWLPYFGTEGVSAAIGRVSGAGGRVFHGPHEVPGGAFIMVGQDPQGAMFALVGPK</sequence>
<accession>A0ABT2X9J3</accession>
<evidence type="ECO:0000313" key="3">
    <source>
        <dbReference type="Proteomes" id="UP001209535"/>
    </source>
</evidence>
<dbReference type="Gene3D" id="3.10.180.10">
    <property type="entry name" value="2,3-Dihydroxybiphenyl 1,2-Dioxygenase, domain 1"/>
    <property type="match status" value="2"/>
</dbReference>
<dbReference type="CDD" id="cd07247">
    <property type="entry name" value="SgaA_N_like"/>
    <property type="match status" value="2"/>
</dbReference>
<dbReference type="EMBL" id="JAOVQO010000020">
    <property type="protein sequence ID" value="MCU9850044.1"/>
    <property type="molecule type" value="Genomic_DNA"/>
</dbReference>
<dbReference type="Pfam" id="PF00903">
    <property type="entry name" value="Glyoxalase"/>
    <property type="match status" value="2"/>
</dbReference>
<keyword evidence="3" id="KW-1185">Reference proteome</keyword>
<dbReference type="PROSITE" id="PS51819">
    <property type="entry name" value="VOC"/>
    <property type="match status" value="2"/>
</dbReference>
<dbReference type="InterPro" id="IPR029068">
    <property type="entry name" value="Glyas_Bleomycin-R_OHBP_Dase"/>
</dbReference>
<dbReference type="InterPro" id="IPR004360">
    <property type="entry name" value="Glyas_Fos-R_dOase_dom"/>
</dbReference>
<evidence type="ECO:0000259" key="1">
    <source>
        <dbReference type="PROSITE" id="PS51819"/>
    </source>
</evidence>
<comment type="caution">
    <text evidence="2">The sequence shown here is derived from an EMBL/GenBank/DDBJ whole genome shotgun (WGS) entry which is preliminary data.</text>
</comment>
<dbReference type="RefSeq" id="WP_263339555.1">
    <property type="nucleotide sequence ID" value="NZ_JAOVQO010000020.1"/>
</dbReference>
<dbReference type="InterPro" id="IPR037523">
    <property type="entry name" value="VOC_core"/>
</dbReference>
<dbReference type="InterPro" id="IPR052164">
    <property type="entry name" value="Anthracycline_SecMetBiosynth"/>
</dbReference>
<dbReference type="PANTHER" id="PTHR33993:SF14">
    <property type="entry name" value="GB|AAF24581.1"/>
    <property type="match status" value="1"/>
</dbReference>
<protein>
    <submittedName>
        <fullName evidence="2">VOC family protein</fullName>
    </submittedName>
</protein>
<dbReference type="PANTHER" id="PTHR33993">
    <property type="entry name" value="GLYOXALASE-RELATED"/>
    <property type="match status" value="1"/>
</dbReference>
<dbReference type="Proteomes" id="UP001209535">
    <property type="component" value="Unassembled WGS sequence"/>
</dbReference>
<dbReference type="SUPFAM" id="SSF54593">
    <property type="entry name" value="Glyoxalase/Bleomycin resistance protein/Dihydroxybiphenyl dioxygenase"/>
    <property type="match status" value="2"/>
</dbReference>
<reference evidence="2 3" key="1">
    <citation type="submission" date="2022-10" db="EMBL/GenBank/DDBJ databases">
        <title>Defluviimonas sp. nov., isolated from ocean surface sediments.</title>
        <authorList>
            <person name="He W."/>
            <person name="Wang L."/>
            <person name="Zhang D.-F."/>
        </authorList>
    </citation>
    <scope>NUCLEOTIDE SEQUENCE [LARGE SCALE GENOMIC DNA]</scope>
    <source>
        <strain evidence="2 3">WL0024</strain>
    </source>
</reference>
<feature type="domain" description="VOC" evidence="1">
    <location>
        <begin position="8"/>
        <end position="120"/>
    </location>
</feature>
<feature type="domain" description="VOC" evidence="1">
    <location>
        <begin position="135"/>
        <end position="254"/>
    </location>
</feature>
<gene>
    <name evidence="2" type="ORF">OEZ60_18750</name>
</gene>
<proteinExistence type="predicted"/>
<organism evidence="2 3">
    <name type="scientific">Albidovulum salinarum</name>
    <dbReference type="NCBI Taxonomy" id="2984153"/>
    <lineage>
        <taxon>Bacteria</taxon>
        <taxon>Pseudomonadati</taxon>
        <taxon>Pseudomonadota</taxon>
        <taxon>Alphaproteobacteria</taxon>
        <taxon>Rhodobacterales</taxon>
        <taxon>Paracoccaceae</taxon>
        <taxon>Albidovulum</taxon>
    </lineage>
</organism>
<evidence type="ECO:0000313" key="2">
    <source>
        <dbReference type="EMBL" id="MCU9850044.1"/>
    </source>
</evidence>